<dbReference type="InterPro" id="IPR029057">
    <property type="entry name" value="PRTase-like"/>
</dbReference>
<evidence type="ECO:0000256" key="8">
    <source>
        <dbReference type="ARBA" id="ARBA00022679"/>
    </source>
</evidence>
<comment type="catalytic activity">
    <reaction evidence="1">
        <text>AMP + diphosphate = 5-phospho-alpha-D-ribose 1-diphosphate + adenine</text>
        <dbReference type="Rhea" id="RHEA:16609"/>
        <dbReference type="ChEBI" id="CHEBI:16708"/>
        <dbReference type="ChEBI" id="CHEBI:33019"/>
        <dbReference type="ChEBI" id="CHEBI:58017"/>
        <dbReference type="ChEBI" id="CHEBI:456215"/>
        <dbReference type="EC" id="2.4.2.7"/>
    </reaction>
</comment>
<dbReference type="InterPro" id="IPR000836">
    <property type="entry name" value="PRTase_dom"/>
</dbReference>
<reference evidence="11 12" key="1">
    <citation type="journal article" date="2019" name="PLoS Biol.">
        <title>Sex chromosomes control vertical transmission of feminizing Wolbachia symbionts in an isopod.</title>
        <authorList>
            <person name="Becking T."/>
            <person name="Chebbi M.A."/>
            <person name="Giraud I."/>
            <person name="Moumen B."/>
            <person name="Laverre T."/>
            <person name="Caubet Y."/>
            <person name="Peccoud J."/>
            <person name="Gilbert C."/>
            <person name="Cordaux R."/>
        </authorList>
    </citation>
    <scope>NUCLEOTIDE SEQUENCE [LARGE SCALE GENOMIC DNA]</scope>
    <source>
        <strain evidence="11">ANa2</strain>
        <tissue evidence="11">Whole body excluding digestive tract and cuticle</tissue>
    </source>
</reference>
<dbReference type="PANTHER" id="PTHR32315:SF3">
    <property type="entry name" value="ADENINE PHOSPHORIBOSYLTRANSFERASE"/>
    <property type="match status" value="1"/>
</dbReference>
<evidence type="ECO:0000256" key="5">
    <source>
        <dbReference type="ARBA" id="ARBA00011893"/>
    </source>
</evidence>
<dbReference type="GO" id="GO:0003999">
    <property type="term" value="F:adenine phosphoribosyltransferase activity"/>
    <property type="evidence" value="ECO:0007669"/>
    <property type="project" value="UniProtKB-EC"/>
</dbReference>
<comment type="subcellular location">
    <subcellularLocation>
        <location evidence="2">Cytoplasm</location>
    </subcellularLocation>
</comment>
<keyword evidence="12" id="KW-1185">Reference proteome</keyword>
<organism evidence="11 12">
    <name type="scientific">Armadillidium nasatum</name>
    <dbReference type="NCBI Taxonomy" id="96803"/>
    <lineage>
        <taxon>Eukaryota</taxon>
        <taxon>Metazoa</taxon>
        <taxon>Ecdysozoa</taxon>
        <taxon>Arthropoda</taxon>
        <taxon>Crustacea</taxon>
        <taxon>Multicrustacea</taxon>
        <taxon>Malacostraca</taxon>
        <taxon>Eumalacostraca</taxon>
        <taxon>Peracarida</taxon>
        <taxon>Isopoda</taxon>
        <taxon>Oniscidea</taxon>
        <taxon>Crinocheta</taxon>
        <taxon>Armadillidiidae</taxon>
        <taxon>Armadillidium</taxon>
    </lineage>
</organism>
<dbReference type="Gene3D" id="3.40.50.2020">
    <property type="match status" value="1"/>
</dbReference>
<comment type="pathway">
    <text evidence="3">Purine metabolism; AMP biosynthesis via salvage pathway; AMP from adenine: step 1/1.</text>
</comment>
<evidence type="ECO:0000256" key="7">
    <source>
        <dbReference type="ARBA" id="ARBA00022676"/>
    </source>
</evidence>
<feature type="domain" description="Phosphoribosyltransferase" evidence="10">
    <location>
        <begin position="33"/>
        <end position="94"/>
    </location>
</feature>
<proteinExistence type="inferred from homology"/>
<dbReference type="EMBL" id="SEYY01008122">
    <property type="protein sequence ID" value="KAB7502266.1"/>
    <property type="molecule type" value="Genomic_DNA"/>
</dbReference>
<evidence type="ECO:0000256" key="1">
    <source>
        <dbReference type="ARBA" id="ARBA00000868"/>
    </source>
</evidence>
<accession>A0A5N5T6Q1</accession>
<evidence type="ECO:0000256" key="2">
    <source>
        <dbReference type="ARBA" id="ARBA00004496"/>
    </source>
</evidence>
<evidence type="ECO:0000256" key="4">
    <source>
        <dbReference type="ARBA" id="ARBA00008391"/>
    </source>
</evidence>
<comment type="similarity">
    <text evidence="4">Belongs to the purine/pyrimidine phosphoribosyltransferase family.</text>
</comment>
<dbReference type="SUPFAM" id="SSF53271">
    <property type="entry name" value="PRTase-like"/>
    <property type="match status" value="1"/>
</dbReference>
<dbReference type="InterPro" id="IPR050054">
    <property type="entry name" value="UPRTase/APRTase"/>
</dbReference>
<dbReference type="GO" id="GO:0002055">
    <property type="term" value="F:adenine binding"/>
    <property type="evidence" value="ECO:0007669"/>
    <property type="project" value="TreeGrafter"/>
</dbReference>
<evidence type="ECO:0000313" key="12">
    <source>
        <dbReference type="Proteomes" id="UP000326759"/>
    </source>
</evidence>
<dbReference type="PANTHER" id="PTHR32315">
    <property type="entry name" value="ADENINE PHOSPHORIBOSYLTRANSFERASE"/>
    <property type="match status" value="1"/>
</dbReference>
<gene>
    <name evidence="11" type="primary">apt_1</name>
    <name evidence="11" type="ORF">Anas_13168</name>
</gene>
<protein>
    <recommendedName>
        <fullName evidence="5">adenine phosphoribosyltransferase</fullName>
        <ecNumber evidence="5">2.4.2.7</ecNumber>
    </recommendedName>
</protein>
<dbReference type="Proteomes" id="UP000326759">
    <property type="component" value="Unassembled WGS sequence"/>
</dbReference>
<keyword evidence="7 11" id="KW-0328">Glycosyltransferase</keyword>
<comment type="caution">
    <text evidence="11">The sequence shown here is derived from an EMBL/GenBank/DDBJ whole genome shotgun (WGS) entry which is preliminary data.</text>
</comment>
<dbReference type="GO" id="GO:0016208">
    <property type="term" value="F:AMP binding"/>
    <property type="evidence" value="ECO:0007669"/>
    <property type="project" value="TreeGrafter"/>
</dbReference>
<dbReference type="EC" id="2.4.2.7" evidence="5"/>
<evidence type="ECO:0000256" key="6">
    <source>
        <dbReference type="ARBA" id="ARBA00022490"/>
    </source>
</evidence>
<sequence length="109" mass="12321">MDISEKVNIIKSKIESFEDFPKKGIVFRDVFSVLRDPPSFAILIDLFKIKVQELGTSIDAIVGLDSRGFIFGSVLAYDLQKPFVPIRKKGKLPGEIEKVNFKLEYGEVL</sequence>
<dbReference type="GO" id="GO:0006166">
    <property type="term" value="P:purine ribonucleoside salvage"/>
    <property type="evidence" value="ECO:0007669"/>
    <property type="project" value="UniProtKB-KW"/>
</dbReference>
<keyword evidence="9" id="KW-0660">Purine salvage</keyword>
<evidence type="ECO:0000259" key="10">
    <source>
        <dbReference type="Pfam" id="PF00156"/>
    </source>
</evidence>
<keyword evidence="8 11" id="KW-0808">Transferase</keyword>
<evidence type="ECO:0000256" key="9">
    <source>
        <dbReference type="ARBA" id="ARBA00022726"/>
    </source>
</evidence>
<evidence type="ECO:0000313" key="11">
    <source>
        <dbReference type="EMBL" id="KAB7502266.1"/>
    </source>
</evidence>
<keyword evidence="6" id="KW-0963">Cytoplasm</keyword>
<dbReference type="Pfam" id="PF00156">
    <property type="entry name" value="Pribosyltran"/>
    <property type="match status" value="1"/>
</dbReference>
<name>A0A5N5T6Q1_9CRUS</name>
<dbReference type="OrthoDB" id="363185at2759"/>
<dbReference type="GO" id="GO:0005737">
    <property type="term" value="C:cytoplasm"/>
    <property type="evidence" value="ECO:0007669"/>
    <property type="project" value="UniProtKB-SubCell"/>
</dbReference>
<dbReference type="GO" id="GO:0044209">
    <property type="term" value="P:AMP salvage"/>
    <property type="evidence" value="ECO:0007669"/>
    <property type="project" value="TreeGrafter"/>
</dbReference>
<evidence type="ECO:0000256" key="3">
    <source>
        <dbReference type="ARBA" id="ARBA00004659"/>
    </source>
</evidence>
<dbReference type="AlphaFoldDB" id="A0A5N5T6Q1"/>
<dbReference type="GO" id="GO:0006168">
    <property type="term" value="P:adenine salvage"/>
    <property type="evidence" value="ECO:0007669"/>
    <property type="project" value="TreeGrafter"/>
</dbReference>
<dbReference type="CDD" id="cd06223">
    <property type="entry name" value="PRTases_typeI"/>
    <property type="match status" value="1"/>
</dbReference>